<dbReference type="CDD" id="cd01284">
    <property type="entry name" value="Riboflavin_deaminase-reductase"/>
    <property type="match status" value="1"/>
</dbReference>
<dbReference type="InterPro" id="IPR024072">
    <property type="entry name" value="DHFR-like_dom_sf"/>
</dbReference>
<keyword evidence="7 12" id="KW-0479">Metal-binding</keyword>
<evidence type="ECO:0000259" key="13">
    <source>
        <dbReference type="PROSITE" id="PS51747"/>
    </source>
</evidence>
<dbReference type="Pfam" id="PF01872">
    <property type="entry name" value="RibD_C"/>
    <property type="match status" value="1"/>
</dbReference>
<comment type="cofactor">
    <cofactor evidence="12">
        <name>Zn(2+)</name>
        <dbReference type="ChEBI" id="CHEBI:29105"/>
    </cofactor>
    <text evidence="12">Binds 1 zinc ion.</text>
</comment>
<dbReference type="EC" id="3.5.4.26" evidence="12"/>
<protein>
    <recommendedName>
        <fullName evidence="12">Riboflavin biosynthesis protein RibD</fullName>
    </recommendedName>
    <domain>
        <recommendedName>
            <fullName evidence="12">Diaminohydroxyphosphoribosylaminopyrimidine deaminase</fullName>
            <shortName evidence="12">DRAP deaminase</shortName>
            <ecNumber evidence="12">3.5.4.26</ecNumber>
        </recommendedName>
        <alternativeName>
            <fullName evidence="12">Riboflavin-specific deaminase</fullName>
        </alternativeName>
    </domain>
    <domain>
        <recommendedName>
            <fullName evidence="12">5-amino-6-(5-phosphoribosylamino)uracil reductase</fullName>
            <ecNumber evidence="12">1.1.1.193</ecNumber>
        </recommendedName>
        <alternativeName>
            <fullName evidence="12">HTP reductase</fullName>
        </alternativeName>
    </domain>
</protein>
<evidence type="ECO:0000256" key="10">
    <source>
        <dbReference type="ARBA" id="ARBA00023002"/>
    </source>
</evidence>
<evidence type="ECO:0000256" key="11">
    <source>
        <dbReference type="ARBA" id="ARBA00023268"/>
    </source>
</evidence>
<dbReference type="InterPro" id="IPR016192">
    <property type="entry name" value="APOBEC/CMP_deaminase_Zn-bd"/>
</dbReference>
<dbReference type="NCBIfam" id="TIGR00326">
    <property type="entry name" value="eubact_ribD"/>
    <property type="match status" value="1"/>
</dbReference>
<dbReference type="EC" id="1.1.1.193" evidence="12"/>
<dbReference type="Gene3D" id="3.40.430.10">
    <property type="entry name" value="Dihydrofolate Reductase, subunit A"/>
    <property type="match status" value="1"/>
</dbReference>
<dbReference type="PANTHER" id="PTHR38011:SF7">
    <property type="entry name" value="2,5-DIAMINO-6-RIBOSYLAMINO-4(3H)-PYRIMIDINONE 5'-PHOSPHATE REDUCTASE"/>
    <property type="match status" value="1"/>
</dbReference>
<evidence type="ECO:0000256" key="1">
    <source>
        <dbReference type="ARBA" id="ARBA00002151"/>
    </source>
</evidence>
<dbReference type="GO" id="GO:0008835">
    <property type="term" value="F:diaminohydroxyphosphoribosylaminopyrimidine deaminase activity"/>
    <property type="evidence" value="ECO:0007669"/>
    <property type="project" value="UniProtKB-EC"/>
</dbReference>
<keyword evidence="9 12" id="KW-0521">NADP</keyword>
<keyword evidence="11" id="KW-0511">Multifunctional enzyme</keyword>
<evidence type="ECO:0000313" key="15">
    <source>
        <dbReference type="Proteomes" id="UP001595818"/>
    </source>
</evidence>
<gene>
    <name evidence="14" type="primary">ribD</name>
    <name evidence="14" type="ORF">ACFPFU_01805</name>
</gene>
<dbReference type="Pfam" id="PF00383">
    <property type="entry name" value="dCMP_cyt_deam_1"/>
    <property type="match status" value="1"/>
</dbReference>
<evidence type="ECO:0000256" key="6">
    <source>
        <dbReference type="ARBA" id="ARBA00022619"/>
    </source>
</evidence>
<keyword evidence="8 12" id="KW-0862">Zinc</keyword>
<dbReference type="InterPro" id="IPR004794">
    <property type="entry name" value="Eubact_RibD"/>
</dbReference>
<evidence type="ECO:0000256" key="12">
    <source>
        <dbReference type="PIRNR" id="PIRNR006769"/>
    </source>
</evidence>
<dbReference type="InterPro" id="IPR002734">
    <property type="entry name" value="RibDG_C"/>
</dbReference>
<evidence type="ECO:0000256" key="8">
    <source>
        <dbReference type="ARBA" id="ARBA00022833"/>
    </source>
</evidence>
<dbReference type="PROSITE" id="PS00903">
    <property type="entry name" value="CYT_DCMP_DEAMINASES_1"/>
    <property type="match status" value="1"/>
</dbReference>
<comment type="function">
    <text evidence="1 12">Converts 2,5-diamino-6-(ribosylamino)-4(3h)-pyrimidinone 5'-phosphate into 5-amino-6-(ribosylamino)-2,4(1h,3h)-pyrimidinedione 5'-phosphate.</text>
</comment>
<comment type="catalytic activity">
    <reaction evidence="12">
        <text>5-amino-6-(5-phospho-D-ribitylamino)uracil + NADP(+) = 5-amino-6-(5-phospho-D-ribosylamino)uracil + NADPH + H(+)</text>
        <dbReference type="Rhea" id="RHEA:17845"/>
        <dbReference type="ChEBI" id="CHEBI:15378"/>
        <dbReference type="ChEBI" id="CHEBI:57783"/>
        <dbReference type="ChEBI" id="CHEBI:58349"/>
        <dbReference type="ChEBI" id="CHEBI:58421"/>
        <dbReference type="ChEBI" id="CHEBI:58453"/>
        <dbReference type="EC" id="1.1.1.193"/>
    </reaction>
</comment>
<dbReference type="SUPFAM" id="SSF53597">
    <property type="entry name" value="Dihydrofolate reductase-like"/>
    <property type="match status" value="1"/>
</dbReference>
<evidence type="ECO:0000256" key="7">
    <source>
        <dbReference type="ARBA" id="ARBA00022723"/>
    </source>
</evidence>
<feature type="domain" description="CMP/dCMP-type deaminase" evidence="13">
    <location>
        <begin position="3"/>
        <end position="126"/>
    </location>
</feature>
<dbReference type="InterPro" id="IPR002125">
    <property type="entry name" value="CMP_dCMP_dom"/>
</dbReference>
<dbReference type="InterPro" id="IPR050765">
    <property type="entry name" value="Riboflavin_Biosynth_HTPR"/>
</dbReference>
<accession>A0ABV9SVZ5</accession>
<evidence type="ECO:0000256" key="9">
    <source>
        <dbReference type="ARBA" id="ARBA00022857"/>
    </source>
</evidence>
<dbReference type="SUPFAM" id="SSF53927">
    <property type="entry name" value="Cytidine deaminase-like"/>
    <property type="match status" value="1"/>
</dbReference>
<comment type="similarity">
    <text evidence="4 12">In the N-terminal section; belongs to the cytidine and deoxycytidylate deaminase family.</text>
</comment>
<comment type="pathway">
    <text evidence="2 12">Cofactor biosynthesis; riboflavin biosynthesis; 5-amino-6-(D-ribitylamino)uracil from GTP: step 2/4.</text>
</comment>
<proteinExistence type="inferred from homology"/>
<dbReference type="PROSITE" id="PS51747">
    <property type="entry name" value="CYT_DCMP_DEAMINASES_2"/>
    <property type="match status" value="1"/>
</dbReference>
<organism evidence="14 15">
    <name type="scientific">Negadavirga shengliensis</name>
    <dbReference type="NCBI Taxonomy" id="1389218"/>
    <lineage>
        <taxon>Bacteria</taxon>
        <taxon>Pseudomonadati</taxon>
        <taxon>Bacteroidota</taxon>
        <taxon>Cytophagia</taxon>
        <taxon>Cytophagales</taxon>
        <taxon>Cyclobacteriaceae</taxon>
        <taxon>Negadavirga</taxon>
    </lineage>
</organism>
<keyword evidence="15" id="KW-1185">Reference proteome</keyword>
<reference evidence="15" key="1">
    <citation type="journal article" date="2019" name="Int. J. Syst. Evol. Microbiol.">
        <title>The Global Catalogue of Microorganisms (GCM) 10K type strain sequencing project: providing services to taxonomists for standard genome sequencing and annotation.</title>
        <authorList>
            <consortium name="The Broad Institute Genomics Platform"/>
            <consortium name="The Broad Institute Genome Sequencing Center for Infectious Disease"/>
            <person name="Wu L."/>
            <person name="Ma J."/>
        </authorList>
    </citation>
    <scope>NUCLEOTIDE SEQUENCE [LARGE SCALE GENOMIC DNA]</scope>
    <source>
        <strain evidence="15">CGMCC 4.7466</strain>
    </source>
</reference>
<keyword evidence="6 12" id="KW-0686">Riboflavin biosynthesis</keyword>
<comment type="similarity">
    <text evidence="5 12">In the C-terminal section; belongs to the HTP reductase family.</text>
</comment>
<dbReference type="PANTHER" id="PTHR38011">
    <property type="entry name" value="DIHYDROFOLATE REDUCTASE FAMILY PROTEIN (AFU_ORTHOLOGUE AFUA_8G06820)"/>
    <property type="match status" value="1"/>
</dbReference>
<dbReference type="EMBL" id="JBHSJJ010000001">
    <property type="protein sequence ID" value="MFC4870402.1"/>
    <property type="molecule type" value="Genomic_DNA"/>
</dbReference>
<keyword evidence="10 12" id="KW-0560">Oxidoreductase</keyword>
<evidence type="ECO:0000313" key="14">
    <source>
        <dbReference type="EMBL" id="MFC4870402.1"/>
    </source>
</evidence>
<evidence type="ECO:0000256" key="5">
    <source>
        <dbReference type="ARBA" id="ARBA00007417"/>
    </source>
</evidence>
<dbReference type="RefSeq" id="WP_377060907.1">
    <property type="nucleotide sequence ID" value="NZ_JBHSJJ010000001.1"/>
</dbReference>
<evidence type="ECO:0000256" key="4">
    <source>
        <dbReference type="ARBA" id="ARBA00005259"/>
    </source>
</evidence>
<comment type="caution">
    <text evidence="14">The sequence shown here is derived from an EMBL/GenBank/DDBJ whole genome shotgun (WGS) entry which is preliminary data.</text>
</comment>
<comment type="catalytic activity">
    <reaction evidence="12">
        <text>2,5-diamino-6-hydroxy-4-(5-phosphoribosylamino)-pyrimidine + H2O + H(+) = 5-amino-6-(5-phospho-D-ribosylamino)uracil + NH4(+)</text>
        <dbReference type="Rhea" id="RHEA:21868"/>
        <dbReference type="ChEBI" id="CHEBI:15377"/>
        <dbReference type="ChEBI" id="CHEBI:15378"/>
        <dbReference type="ChEBI" id="CHEBI:28938"/>
        <dbReference type="ChEBI" id="CHEBI:58453"/>
        <dbReference type="ChEBI" id="CHEBI:58614"/>
        <dbReference type="EC" id="3.5.4.26"/>
    </reaction>
</comment>
<dbReference type="GO" id="GO:0008703">
    <property type="term" value="F:5-amino-6-(5-phosphoribosylamino)uracil reductase activity"/>
    <property type="evidence" value="ECO:0007669"/>
    <property type="project" value="UniProtKB-EC"/>
</dbReference>
<dbReference type="Proteomes" id="UP001595818">
    <property type="component" value="Unassembled WGS sequence"/>
</dbReference>
<dbReference type="InterPro" id="IPR016193">
    <property type="entry name" value="Cytidine_deaminase-like"/>
</dbReference>
<name>A0ABV9SVZ5_9BACT</name>
<evidence type="ECO:0000256" key="2">
    <source>
        <dbReference type="ARBA" id="ARBA00004882"/>
    </source>
</evidence>
<sequence>MTDQHETYMRRALELAELGKGEVGPNPMVGCVIVHDGKIIGEGYHQKYGEPHAEPNAISMVKDKSLLSASTLYVTLEPCAHYGKTPPCAHLLVDHKIKKVVIGAVDTNPLVGGKGIDILQNAGVEVVTGVMEKGARWQNRRFFTFMEKKRPYIILKWAQTTDGFVARADYSSKWISNAHSRQLAHRWRAEETAIMVGTNTAYYDDPRLNVRGWAGRNPLRIVIDKKLTLDTSLHLFDGSQPTLCYNTVREEKMENLDYVKLEEDFTIHDILDDLYARKVQSLIVEGGTVLLQHFISDALWDEARVFTGNVAFGQGIPAPRLHVAPVQTLDVMQDRLDIYLHQ</sequence>
<keyword evidence="12 14" id="KW-0378">Hydrolase</keyword>
<comment type="pathway">
    <text evidence="3 12">Cofactor biosynthesis; riboflavin biosynthesis; 5-amino-6-(D-ribitylamino)uracil from GTP: step 3/4.</text>
</comment>
<evidence type="ECO:0000256" key="3">
    <source>
        <dbReference type="ARBA" id="ARBA00004910"/>
    </source>
</evidence>
<dbReference type="Gene3D" id="3.40.140.10">
    <property type="entry name" value="Cytidine Deaminase, domain 2"/>
    <property type="match status" value="1"/>
</dbReference>
<dbReference type="PIRSF" id="PIRSF006769">
    <property type="entry name" value="RibD"/>
    <property type="match status" value="1"/>
</dbReference>